<dbReference type="InterPro" id="IPR014444">
    <property type="entry name" value="PH1575-like"/>
</dbReference>
<dbReference type="InterPro" id="IPR002791">
    <property type="entry name" value="ARMT1-like_metal-bd"/>
</dbReference>
<evidence type="ECO:0000313" key="3">
    <source>
        <dbReference type="Proteomes" id="UP000007360"/>
    </source>
</evidence>
<comment type="caution">
    <text evidence="2">The sequence shown here is derived from an EMBL/GenBank/DDBJ whole genome shotgun (WGS) entry which is preliminary data.</text>
</comment>
<dbReference type="Proteomes" id="UP000007360">
    <property type="component" value="Unassembled WGS sequence"/>
</dbReference>
<organism evidence="2 3">
    <name type="scientific">Methanobacterium formicicum (strain DSM 3637 / PP1)</name>
    <dbReference type="NCBI Taxonomy" id="1204725"/>
    <lineage>
        <taxon>Archaea</taxon>
        <taxon>Methanobacteriati</taxon>
        <taxon>Methanobacteriota</taxon>
        <taxon>Methanomada group</taxon>
        <taxon>Methanobacteria</taxon>
        <taxon>Methanobacteriales</taxon>
        <taxon>Methanobacteriaceae</taxon>
        <taxon>Methanobacterium</taxon>
    </lineage>
</organism>
<evidence type="ECO:0000259" key="1">
    <source>
        <dbReference type="Pfam" id="PF01937"/>
    </source>
</evidence>
<dbReference type="Gene3D" id="1.10.285.20">
    <property type="entry name" value="Uncharacterised protein PF01937, DUF89, domain 2"/>
    <property type="match status" value="1"/>
</dbReference>
<dbReference type="Gene3D" id="3.40.50.10880">
    <property type="entry name" value="Uncharacterised protein PF01937, DUF89, domain 3"/>
    <property type="match status" value="1"/>
</dbReference>
<dbReference type="InterPro" id="IPR036075">
    <property type="entry name" value="ARMT-1-like_metal-bd_sf"/>
</dbReference>
<protein>
    <recommendedName>
        <fullName evidence="1">Damage-control phosphatase ARMT1-like metal-binding domain-containing protein</fullName>
    </recommendedName>
</protein>
<feature type="domain" description="Damage-control phosphatase ARMT1-like metal-binding" evidence="1">
    <location>
        <begin position="28"/>
        <end position="305"/>
    </location>
</feature>
<dbReference type="Pfam" id="PF01937">
    <property type="entry name" value="ARMT1-like_dom"/>
    <property type="match status" value="1"/>
</dbReference>
<reference evidence="2 3" key="1">
    <citation type="journal article" date="2012" name="J. Bacteriol.">
        <title>Draft genome sequence of Methanobacterium formicicum DSM 3637, an archaebacterium isolated from the methane producer amoeba Pelomyxa palustris.</title>
        <authorList>
            <person name="Gutierrez G."/>
        </authorList>
    </citation>
    <scope>NUCLEOTIDE SEQUENCE [LARGE SCALE GENOMIC DNA]</scope>
    <source>
        <strain evidence="3">DSM 3637 / PP1</strain>
    </source>
</reference>
<proteinExistence type="predicted"/>
<accession>K2R3W0</accession>
<sequence length="311" mass="34327">MLALIYSLNIEIKTDEVVSKKSDAMKVHYECASCFLRQTREALDLATDDEDLKMQVTEKINKILCQDYKKGADANRLGTRIHRTIKRETGNPDPYHDLREKSDQIALQFLPQVEKILEKDNSLKTYLKAAIAGNVLDFGALGLDSDIEGLVMSTVEKDLSIDHSQELEAELEMAENVLYLADNVGEIVFDKLLIKKLHEYGVEVTVALKEGTILNDASMKEALEVGLDEVARLITTGTDSIGVVYPDLSDDFKAEFEDADLVIAKGLGNYEGLTEMDLGDTPVFSLLNAKCQPVAKDIGADLGGNVVLKLN</sequence>
<dbReference type="PIRSF" id="PIRSF006593">
    <property type="entry name" value="UCP006593"/>
    <property type="match status" value="1"/>
</dbReference>
<name>K2R3W0_METFP</name>
<gene>
    <name evidence="2" type="ORF">A994_07220</name>
</gene>
<dbReference type="SUPFAM" id="SSF111321">
    <property type="entry name" value="AF1104-like"/>
    <property type="match status" value="1"/>
</dbReference>
<dbReference type="Gene3D" id="1.10.8.380">
    <property type="entry name" value="Uncharacterised protein PF01937, DUF89, domain 1"/>
    <property type="match status" value="1"/>
</dbReference>
<dbReference type="EMBL" id="AMPO01000005">
    <property type="protein sequence ID" value="EKF85852.1"/>
    <property type="molecule type" value="Genomic_DNA"/>
</dbReference>
<evidence type="ECO:0000313" key="2">
    <source>
        <dbReference type="EMBL" id="EKF85852.1"/>
    </source>
</evidence>
<keyword evidence="3" id="KW-1185">Reference proteome</keyword>
<dbReference type="PATRIC" id="fig|1204725.3.peg.1451"/>
<dbReference type="AlphaFoldDB" id="K2R3W0"/>